<dbReference type="AlphaFoldDB" id="A0A9Q1K6J4"/>
<feature type="domain" description="Poly(A) RNA polymerase mitochondrial-like central palm" evidence="2">
    <location>
        <begin position="306"/>
        <end position="396"/>
    </location>
</feature>
<dbReference type="InterPro" id="IPR054708">
    <property type="entry name" value="MTPAP-like_central"/>
</dbReference>
<reference evidence="3" key="1">
    <citation type="submission" date="2022-04" db="EMBL/GenBank/DDBJ databases">
        <title>Carnegiea gigantea Genome sequencing and assembly v2.</title>
        <authorList>
            <person name="Copetti D."/>
            <person name="Sanderson M.J."/>
            <person name="Burquez A."/>
            <person name="Wojciechowski M.F."/>
        </authorList>
    </citation>
    <scope>NUCLEOTIDE SEQUENCE</scope>
    <source>
        <strain evidence="3">SGP5-SGP5p</strain>
        <tissue evidence="3">Aerial part</tissue>
    </source>
</reference>
<dbReference type="EMBL" id="JAKOGI010000309">
    <property type="protein sequence ID" value="KAJ8437282.1"/>
    <property type="molecule type" value="Genomic_DNA"/>
</dbReference>
<proteinExistence type="predicted"/>
<feature type="chain" id="PRO_5040363117" description="Poly(A) RNA polymerase mitochondrial-like central palm domain-containing protein" evidence="1">
    <location>
        <begin position="19"/>
        <end position="424"/>
    </location>
</feature>
<organism evidence="3 4">
    <name type="scientific">Carnegiea gigantea</name>
    <dbReference type="NCBI Taxonomy" id="171969"/>
    <lineage>
        <taxon>Eukaryota</taxon>
        <taxon>Viridiplantae</taxon>
        <taxon>Streptophyta</taxon>
        <taxon>Embryophyta</taxon>
        <taxon>Tracheophyta</taxon>
        <taxon>Spermatophyta</taxon>
        <taxon>Magnoliopsida</taxon>
        <taxon>eudicotyledons</taxon>
        <taxon>Gunneridae</taxon>
        <taxon>Pentapetalae</taxon>
        <taxon>Caryophyllales</taxon>
        <taxon>Cactineae</taxon>
        <taxon>Cactaceae</taxon>
        <taxon>Cactoideae</taxon>
        <taxon>Echinocereeae</taxon>
        <taxon>Carnegiea</taxon>
    </lineage>
</organism>
<dbReference type="InterPro" id="IPR058921">
    <property type="entry name" value="PAP/OAS1-rel"/>
</dbReference>
<evidence type="ECO:0000256" key="1">
    <source>
        <dbReference type="SAM" id="SignalP"/>
    </source>
</evidence>
<protein>
    <recommendedName>
        <fullName evidence="2">Poly(A) RNA polymerase mitochondrial-like central palm domain-containing protein</fullName>
    </recommendedName>
</protein>
<gene>
    <name evidence="3" type="ORF">Cgig2_010107</name>
</gene>
<keyword evidence="4" id="KW-1185">Reference proteome</keyword>
<comment type="caution">
    <text evidence="3">The sequence shown here is derived from an EMBL/GenBank/DDBJ whole genome shotgun (WGS) entry which is preliminary data.</text>
</comment>
<dbReference type="SUPFAM" id="SSF81301">
    <property type="entry name" value="Nucleotidyltransferase"/>
    <property type="match status" value="1"/>
</dbReference>
<evidence type="ECO:0000313" key="4">
    <source>
        <dbReference type="Proteomes" id="UP001153076"/>
    </source>
</evidence>
<feature type="signal peptide" evidence="1">
    <location>
        <begin position="1"/>
        <end position="18"/>
    </location>
</feature>
<dbReference type="InterPro" id="IPR043519">
    <property type="entry name" value="NT_sf"/>
</dbReference>
<dbReference type="Proteomes" id="UP001153076">
    <property type="component" value="Unassembled WGS sequence"/>
</dbReference>
<dbReference type="PANTHER" id="PTHR45979:SF30">
    <property type="entry name" value="NUCLEOTIDYLTRANSFERASE"/>
    <property type="match status" value="1"/>
</dbReference>
<name>A0A9Q1K6J4_9CARY</name>
<dbReference type="Pfam" id="PF22600">
    <property type="entry name" value="MTPAP-like_central"/>
    <property type="match status" value="1"/>
</dbReference>
<dbReference type="OrthoDB" id="273917at2759"/>
<dbReference type="Gene3D" id="3.30.460.10">
    <property type="entry name" value="Beta Polymerase, domain 2"/>
    <property type="match status" value="1"/>
</dbReference>
<accession>A0A9Q1K6J4</accession>
<sequence>MANSWWVLIPVWSKVLLCLIDLRFLSRDKVRNFLDMVGIQDLHSQLPLSSRSSSFSSTLSDLHPSSNVANKWMVGENITEQILSVVQPTVGSEKRRGEIIEYIQTLIEDRFGIKSRTRRYRLDFQYFREGWLNRMRINKNNLNRWSHNGFGMKTRPLDNHFGITAVRRVAAVCLASAVSIVQRERERERERERAVRSPVIVAWDSNAVFGSRRLPLHRPPVVHCSDFRVHQVSFSDLVSGRVGFSSAEGRAELVGGLCLRRLPLRWYISRRRLFRRSESRRIFAGALFLTTCFKDSPEVVLVLTVKMFILLQVFPFGSVPLKTYLPHGDVDLTAVSHYDPSQGLAADICNLLQNEEKSNTKIQVRDVLYVPAQVRVVKCTVDDIAVDISFNQTAGLCALCFLEQVKLEPYNHPLLVGLTLLQGL</sequence>
<dbReference type="PANTHER" id="PTHR45979">
    <property type="entry name" value="PAP/OAS1 SUBSTRATE-BINDING DOMAIN SUPERFAMILY"/>
    <property type="match status" value="1"/>
</dbReference>
<keyword evidence="1" id="KW-0732">Signal</keyword>
<evidence type="ECO:0000259" key="2">
    <source>
        <dbReference type="Pfam" id="PF22600"/>
    </source>
</evidence>
<evidence type="ECO:0000313" key="3">
    <source>
        <dbReference type="EMBL" id="KAJ8437282.1"/>
    </source>
</evidence>